<comment type="subcellular location">
    <subcellularLocation>
        <location evidence="1">Nucleus</location>
    </subcellularLocation>
</comment>
<reference evidence="7 8" key="1">
    <citation type="submission" date="2022-03" db="EMBL/GenBank/DDBJ databases">
        <authorList>
            <person name="Macdonald S."/>
            <person name="Ahmed S."/>
            <person name="Newling K."/>
        </authorList>
    </citation>
    <scope>NUCLEOTIDE SEQUENCE [LARGE SCALE GENOMIC DNA]</scope>
</reference>
<dbReference type="SUPFAM" id="SSF54171">
    <property type="entry name" value="DNA-binding domain"/>
    <property type="match status" value="1"/>
</dbReference>
<dbReference type="Proteomes" id="UP001642260">
    <property type="component" value="Unassembled WGS sequence"/>
</dbReference>
<evidence type="ECO:0000313" key="8">
    <source>
        <dbReference type="Proteomes" id="UP001642260"/>
    </source>
</evidence>
<evidence type="ECO:0000256" key="4">
    <source>
        <dbReference type="ARBA" id="ARBA00023163"/>
    </source>
</evidence>
<dbReference type="PROSITE" id="PS50982">
    <property type="entry name" value="MBD"/>
    <property type="match status" value="1"/>
</dbReference>
<dbReference type="InterPro" id="IPR001739">
    <property type="entry name" value="Methyl_CpG_DNA-bd"/>
</dbReference>
<keyword evidence="5" id="KW-0539">Nucleus</keyword>
<dbReference type="InterPro" id="IPR016177">
    <property type="entry name" value="DNA-bd_dom_sf"/>
</dbReference>
<evidence type="ECO:0000256" key="2">
    <source>
        <dbReference type="ARBA" id="ARBA00023015"/>
    </source>
</evidence>
<gene>
    <name evidence="7" type="ORF">ERUC_LOCUS13500</name>
</gene>
<evidence type="ECO:0000313" key="7">
    <source>
        <dbReference type="EMBL" id="CAH8335218.1"/>
    </source>
</evidence>
<organism evidence="7 8">
    <name type="scientific">Eruca vesicaria subsp. sativa</name>
    <name type="common">Garden rocket</name>
    <name type="synonym">Eruca sativa</name>
    <dbReference type="NCBI Taxonomy" id="29727"/>
    <lineage>
        <taxon>Eukaryota</taxon>
        <taxon>Viridiplantae</taxon>
        <taxon>Streptophyta</taxon>
        <taxon>Embryophyta</taxon>
        <taxon>Tracheophyta</taxon>
        <taxon>Spermatophyta</taxon>
        <taxon>Magnoliopsida</taxon>
        <taxon>eudicotyledons</taxon>
        <taxon>Gunneridae</taxon>
        <taxon>Pentapetalae</taxon>
        <taxon>rosids</taxon>
        <taxon>malvids</taxon>
        <taxon>Brassicales</taxon>
        <taxon>Brassicaceae</taxon>
        <taxon>Brassiceae</taxon>
        <taxon>Eruca</taxon>
    </lineage>
</organism>
<keyword evidence="3" id="KW-0238">DNA-binding</keyword>
<evidence type="ECO:0000256" key="5">
    <source>
        <dbReference type="ARBA" id="ARBA00023242"/>
    </source>
</evidence>
<dbReference type="EMBL" id="CAKOAT010127488">
    <property type="protein sequence ID" value="CAH8335218.1"/>
    <property type="molecule type" value="Genomic_DNA"/>
</dbReference>
<dbReference type="AlphaFoldDB" id="A0ABC8JQG8"/>
<dbReference type="Pfam" id="PF01429">
    <property type="entry name" value="MBD"/>
    <property type="match status" value="1"/>
</dbReference>
<dbReference type="PANTHER" id="PTHR12396:SF39">
    <property type="entry name" value="MBD DOMAIN-CONTAINING PROTEIN"/>
    <property type="match status" value="1"/>
</dbReference>
<keyword evidence="8" id="KW-1185">Reference proteome</keyword>
<keyword evidence="4" id="KW-0804">Transcription</keyword>
<accession>A0ABC8JQG8</accession>
<evidence type="ECO:0000256" key="1">
    <source>
        <dbReference type="ARBA" id="ARBA00004123"/>
    </source>
</evidence>
<name>A0ABC8JQG8_ERUVS</name>
<dbReference type="Gene3D" id="3.30.890.10">
    <property type="entry name" value="Methyl-cpg-binding Protein 2, Chain A"/>
    <property type="match status" value="1"/>
</dbReference>
<evidence type="ECO:0000259" key="6">
    <source>
        <dbReference type="PROSITE" id="PS50982"/>
    </source>
</evidence>
<dbReference type="PANTHER" id="PTHR12396">
    <property type="entry name" value="METHYL-CPG BINDING PROTEIN, MBD"/>
    <property type="match status" value="1"/>
</dbReference>
<evidence type="ECO:0000256" key="3">
    <source>
        <dbReference type="ARBA" id="ARBA00023125"/>
    </source>
</evidence>
<comment type="caution">
    <text evidence="7">The sequence shown here is derived from an EMBL/GenBank/DDBJ whole genome shotgun (WGS) entry which is preliminary data.</text>
</comment>
<keyword evidence="2" id="KW-0805">Transcription regulation</keyword>
<feature type="domain" description="MBD" evidence="6">
    <location>
        <begin position="43"/>
        <end position="114"/>
    </location>
</feature>
<proteinExistence type="predicted"/>
<dbReference type="GO" id="GO:0003677">
    <property type="term" value="F:DNA binding"/>
    <property type="evidence" value="ECO:0007669"/>
    <property type="project" value="UniProtKB-KW"/>
</dbReference>
<dbReference type="GO" id="GO:0005634">
    <property type="term" value="C:nucleus"/>
    <property type="evidence" value="ECO:0007669"/>
    <property type="project" value="UniProtKB-SubCell"/>
</dbReference>
<sequence>MTTRLSDDLVPLVKFPARHRREPQLYIVEPTSSRMKGRIVDTDHRSASRDFVLPRGWTVEEKQRRNSSHIDKYYTEQKTGKRFRSLVSAKRYLNNTGNVTAASVSKVQHSEQVPGLMIWNGTGFDTVVTYPKPPEKVKWVFTGPEGYMFSAHVSGSDVSSSVKRTWSETFVSLIQDCY</sequence>
<protein>
    <recommendedName>
        <fullName evidence="6">MBD domain-containing protein</fullName>
    </recommendedName>
</protein>